<evidence type="ECO:0000313" key="7">
    <source>
        <dbReference type="Proteomes" id="UP000260795"/>
    </source>
</evidence>
<gene>
    <name evidence="5" type="ORF">DXC80_08360</name>
    <name evidence="1" type="ORF">ERS852510_03875</name>
    <name evidence="2" type="ORF">GAQ59_10310</name>
    <name evidence="3" type="ORF">POY73_05250</name>
    <name evidence="4" type="ORF">RVH16_13225</name>
</gene>
<dbReference type="AlphaFoldDB" id="A0A173XFM2"/>
<dbReference type="Proteomes" id="UP001215818">
    <property type="component" value="Unassembled WGS sequence"/>
</dbReference>
<dbReference type="EMBL" id="JAQNRK010000003">
    <property type="protein sequence ID" value="MDC1793543.1"/>
    <property type="molecule type" value="Genomic_DNA"/>
</dbReference>
<dbReference type="EMBL" id="JAWDEU010000002">
    <property type="protein sequence ID" value="MDU0245664.1"/>
    <property type="molecule type" value="Genomic_DNA"/>
</dbReference>
<dbReference type="Proteomes" id="UP001181247">
    <property type="component" value="Unassembled WGS sequence"/>
</dbReference>
<accession>A0A173XFM2</accession>
<reference evidence="2 8" key="3">
    <citation type="journal article" date="2019" name="Nat. Med.">
        <title>A library of human gut bacterial isolates paired with longitudinal multiomics data enables mechanistic microbiome research.</title>
        <authorList>
            <person name="Poyet M."/>
            <person name="Groussin M."/>
            <person name="Gibbons S.M."/>
            <person name="Avila-Pacheco J."/>
            <person name="Jiang X."/>
            <person name="Kearney S.M."/>
            <person name="Perrotta A.R."/>
            <person name="Berdy B."/>
            <person name="Zhao S."/>
            <person name="Lieberman T.D."/>
            <person name="Swanson P.K."/>
            <person name="Smith M."/>
            <person name="Roesemann S."/>
            <person name="Alexander J.E."/>
            <person name="Rich S.A."/>
            <person name="Livny J."/>
            <person name="Vlamakis H."/>
            <person name="Clish C."/>
            <person name="Bullock K."/>
            <person name="Deik A."/>
            <person name="Scott J."/>
            <person name="Pierce K.A."/>
            <person name="Xavier R.J."/>
            <person name="Alm E.J."/>
        </authorList>
    </citation>
    <scope>NUCLEOTIDE SEQUENCE [LARGE SCALE GENOMIC DNA]</scope>
    <source>
        <strain evidence="2 8">BIOML-A27</strain>
    </source>
</reference>
<dbReference type="EMBL" id="CZAO01000025">
    <property type="protein sequence ID" value="CUQ30187.1"/>
    <property type="molecule type" value="Genomic_DNA"/>
</dbReference>
<dbReference type="Proteomes" id="UP000260795">
    <property type="component" value="Unassembled WGS sequence"/>
</dbReference>
<dbReference type="EMBL" id="QSRK01000010">
    <property type="protein sequence ID" value="RGL14514.1"/>
    <property type="molecule type" value="Genomic_DNA"/>
</dbReference>
<dbReference type="GeneID" id="99752260"/>
<evidence type="ECO:0000313" key="6">
    <source>
        <dbReference type="Proteomes" id="UP000095766"/>
    </source>
</evidence>
<evidence type="ECO:0000313" key="3">
    <source>
        <dbReference type="EMBL" id="MDC1793543.1"/>
    </source>
</evidence>
<dbReference type="EMBL" id="WCUG01000008">
    <property type="protein sequence ID" value="KAB4169577.1"/>
    <property type="molecule type" value="Genomic_DNA"/>
</dbReference>
<evidence type="ECO:0000313" key="1">
    <source>
        <dbReference type="EMBL" id="CUQ30187.1"/>
    </source>
</evidence>
<sequence>MTKKDRFVCWLPCKPYVKQFLLYNFNAPDDTWTEIVNLSPDKELQNDFLSRLAKPGRYENRYRNLARYTANVAVEIRRDDFYRYGWAMSNTEVVAFGSKVERRIKQMLFLYLDTHVSIGIPLSTAIRNFQNSFGFDDDTWSYETIRREYNRHGYRKTVENTTILDFINRIILGKLSEFGTISQQGKMTYESNAL</sequence>
<evidence type="ECO:0000313" key="9">
    <source>
        <dbReference type="Proteomes" id="UP001215818"/>
    </source>
</evidence>
<reference evidence="1 6" key="1">
    <citation type="submission" date="2015-09" db="EMBL/GenBank/DDBJ databases">
        <authorList>
            <consortium name="Pathogen Informatics"/>
        </authorList>
    </citation>
    <scope>NUCLEOTIDE SEQUENCE [LARGE SCALE GENOMIC DNA]</scope>
    <source>
        <strain evidence="1 6">2789STDY5834898</strain>
    </source>
</reference>
<evidence type="ECO:0000313" key="5">
    <source>
        <dbReference type="EMBL" id="RGL14514.1"/>
    </source>
</evidence>
<evidence type="ECO:0000313" key="2">
    <source>
        <dbReference type="EMBL" id="KAB4169577.1"/>
    </source>
</evidence>
<reference evidence="5 7" key="2">
    <citation type="submission" date="2018-08" db="EMBL/GenBank/DDBJ databases">
        <title>A genome reference for cultivated species of the human gut microbiota.</title>
        <authorList>
            <person name="Zou Y."/>
            <person name="Xue W."/>
            <person name="Luo G."/>
        </authorList>
    </citation>
    <scope>NUCLEOTIDE SEQUENCE [LARGE SCALE GENOMIC DNA]</scope>
    <source>
        <strain evidence="5 7">TF08-13</strain>
    </source>
</reference>
<dbReference type="RefSeq" id="WP_005828970.1">
    <property type="nucleotide sequence ID" value="NZ_BQNO01000001.1"/>
</dbReference>
<proteinExistence type="predicted"/>
<evidence type="ECO:0000313" key="8">
    <source>
        <dbReference type="Proteomes" id="UP000433928"/>
    </source>
</evidence>
<organism evidence="2 8">
    <name type="scientific">Bacteroides uniformis</name>
    <dbReference type="NCBI Taxonomy" id="820"/>
    <lineage>
        <taxon>Bacteria</taxon>
        <taxon>Pseudomonadati</taxon>
        <taxon>Bacteroidota</taxon>
        <taxon>Bacteroidia</taxon>
        <taxon>Bacteroidales</taxon>
        <taxon>Bacteroidaceae</taxon>
        <taxon>Bacteroides</taxon>
    </lineage>
</organism>
<protein>
    <submittedName>
        <fullName evidence="2">Uncharacterized protein</fullName>
    </submittedName>
</protein>
<dbReference type="Proteomes" id="UP000095766">
    <property type="component" value="Unassembled WGS sequence"/>
</dbReference>
<evidence type="ECO:0000313" key="4">
    <source>
        <dbReference type="EMBL" id="MDU0245664.1"/>
    </source>
</evidence>
<reference evidence="4" key="5">
    <citation type="submission" date="2023-10" db="EMBL/GenBank/DDBJ databases">
        <title>Genome of Potential pathogenic bacteria in Crohn's disease.</title>
        <authorList>
            <person name="Rodriguez-Palacios A."/>
        </authorList>
    </citation>
    <scope>NUCLEOTIDE SEQUENCE</scope>
    <source>
        <strain evidence="4">CavFT-hAR50</strain>
    </source>
</reference>
<dbReference type="Proteomes" id="UP000433928">
    <property type="component" value="Unassembled WGS sequence"/>
</dbReference>
<reference evidence="3 9" key="4">
    <citation type="submission" date="2022-10" db="EMBL/GenBank/DDBJ databases">
        <title>Human gut microbiome strain richness.</title>
        <authorList>
            <person name="Chen-Liaw A."/>
        </authorList>
    </citation>
    <scope>NUCLEOTIDE SEQUENCE [LARGE SCALE GENOMIC DNA]</scope>
    <source>
        <strain evidence="3 9">D53st1_B1_D53t1_180928</strain>
    </source>
</reference>
<name>A0A173XFM2_BACUN</name>